<sequence>MPAELIDGLERLASDAKLLAIRFRWRPHETAATGFLTKNRLRGLEGHSNVEIARAVTAYATHLHDGGTCESKFEAQVRRELDEPDADGPKREYRSITFYLNTDTAAADDMSAAFNDNDHHDFGEHDYKPSWQPPPPSAVPPAPTGYDDYAGYVELSRSDPTAFAMLVVQQSNDRVVTILERLLFSSVGRLDAVLARQLSGSRYLNEALKTLTKGAGDIAGLGVTLFHQGLEGQAKFASVEQTAELGKERTELMRDGIKQGSLLIQAVLMANAAKHREASAASRPRDEPPSAATGARARPHPSADDSAANSPPPPPPPPPPAEPEDDMSEADRDIVERARRLLGLVGPDVRDQLRSVTPTLGAVFDELEDRPLTAKLIREVIMGAQNSVDRDELEKAAELFDGGIADAFAGLVMRVYSEAM</sequence>
<comment type="caution">
    <text evidence="2">The sequence shown here is derived from an EMBL/GenBank/DDBJ whole genome shotgun (WGS) entry which is preliminary data.</text>
</comment>
<dbReference type="AlphaFoldDB" id="A0A0C2A3I4"/>
<protein>
    <submittedName>
        <fullName evidence="2">Uncharacterized protein</fullName>
    </submittedName>
</protein>
<evidence type="ECO:0000313" key="3">
    <source>
        <dbReference type="Proteomes" id="UP000031599"/>
    </source>
</evidence>
<feature type="compositionally biased region" description="Pro residues" evidence="1">
    <location>
        <begin position="310"/>
        <end position="321"/>
    </location>
</feature>
<evidence type="ECO:0000256" key="1">
    <source>
        <dbReference type="SAM" id="MobiDB-lite"/>
    </source>
</evidence>
<feature type="region of interest" description="Disordered" evidence="1">
    <location>
        <begin position="275"/>
        <end position="329"/>
    </location>
</feature>
<gene>
    <name evidence="2" type="ORF">DB30_02158</name>
</gene>
<accession>A0A0C2A3I4</accession>
<organism evidence="2 3">
    <name type="scientific">Enhygromyxa salina</name>
    <dbReference type="NCBI Taxonomy" id="215803"/>
    <lineage>
        <taxon>Bacteria</taxon>
        <taxon>Pseudomonadati</taxon>
        <taxon>Myxococcota</taxon>
        <taxon>Polyangia</taxon>
        <taxon>Nannocystales</taxon>
        <taxon>Nannocystaceae</taxon>
        <taxon>Enhygromyxa</taxon>
    </lineage>
</organism>
<dbReference type="EMBL" id="JMCC02000016">
    <property type="protein sequence ID" value="KIG17943.1"/>
    <property type="molecule type" value="Genomic_DNA"/>
</dbReference>
<name>A0A0C2A3I4_9BACT</name>
<dbReference type="Proteomes" id="UP000031599">
    <property type="component" value="Unassembled WGS sequence"/>
</dbReference>
<feature type="compositionally biased region" description="Basic and acidic residues" evidence="1">
    <location>
        <begin position="275"/>
        <end position="288"/>
    </location>
</feature>
<proteinExistence type="predicted"/>
<reference evidence="2 3" key="1">
    <citation type="submission" date="2014-12" db="EMBL/GenBank/DDBJ databases">
        <title>Genome assembly of Enhygromyxa salina DSM 15201.</title>
        <authorList>
            <person name="Sharma G."/>
            <person name="Subramanian S."/>
        </authorList>
    </citation>
    <scope>NUCLEOTIDE SEQUENCE [LARGE SCALE GENOMIC DNA]</scope>
    <source>
        <strain evidence="2 3">DSM 15201</strain>
    </source>
</reference>
<evidence type="ECO:0000313" key="2">
    <source>
        <dbReference type="EMBL" id="KIG17943.1"/>
    </source>
</evidence>